<gene>
    <name evidence="2" type="ORF">SAMN05444159_2745</name>
</gene>
<name>A0A1M6QQB2_9BRAD</name>
<dbReference type="OrthoDB" id="7055795at2"/>
<dbReference type="InterPro" id="IPR000157">
    <property type="entry name" value="TIR_dom"/>
</dbReference>
<feature type="domain" description="TIR" evidence="1">
    <location>
        <begin position="146"/>
        <end position="281"/>
    </location>
</feature>
<dbReference type="InterPro" id="IPR035897">
    <property type="entry name" value="Toll_tir_struct_dom_sf"/>
</dbReference>
<dbReference type="PROSITE" id="PS50104">
    <property type="entry name" value="TIR"/>
    <property type="match status" value="1"/>
</dbReference>
<evidence type="ECO:0000259" key="1">
    <source>
        <dbReference type="PROSITE" id="PS50104"/>
    </source>
</evidence>
<organism evidence="2 3">
    <name type="scientific">Bradyrhizobium lablabi</name>
    <dbReference type="NCBI Taxonomy" id="722472"/>
    <lineage>
        <taxon>Bacteria</taxon>
        <taxon>Pseudomonadati</taxon>
        <taxon>Pseudomonadota</taxon>
        <taxon>Alphaproteobacteria</taxon>
        <taxon>Hyphomicrobiales</taxon>
        <taxon>Nitrobacteraceae</taxon>
        <taxon>Bradyrhizobium</taxon>
    </lineage>
</organism>
<evidence type="ECO:0000313" key="2">
    <source>
        <dbReference type="EMBL" id="SHK22283.1"/>
    </source>
</evidence>
<dbReference type="Gene3D" id="3.40.50.10140">
    <property type="entry name" value="Toll/interleukin-1 receptor homology (TIR) domain"/>
    <property type="match status" value="1"/>
</dbReference>
<accession>A0A1M6QQB2</accession>
<evidence type="ECO:0000313" key="3">
    <source>
        <dbReference type="Proteomes" id="UP000189935"/>
    </source>
</evidence>
<sequence length="284" mass="32229">MATLKEYFQTDFANALTFFFSWKTTGPNPIDIDVKVGTETYSSAKFVAYWVPHHAHFLQIFESLVNSVDEAVTQSNGIRTLSSFGGDVQYGLIGSDNSPFSNRVYIYSDDVVDDAPDPALDALCKQKMLWLTVRGQQYMKTKIELEKPMAFISHDSRDKTDIALPITIGLQKLMCHVWYDEYSLKVGDSLRESIEKGLKETKKCVLILSPNFISNGGWTKVEFNSVFTREILEQRSVVLPVWHNVSARQVYEYSPSLADKVGLNWEQLGEAEVVRKLYNAITEP</sequence>
<dbReference type="EMBL" id="LT670844">
    <property type="protein sequence ID" value="SHK22283.1"/>
    <property type="molecule type" value="Genomic_DNA"/>
</dbReference>
<dbReference type="AlphaFoldDB" id="A0A1M6QQB2"/>
<protein>
    <submittedName>
        <fullName evidence="2">TIR domain-containing protein</fullName>
    </submittedName>
</protein>
<dbReference type="Proteomes" id="UP000189935">
    <property type="component" value="Chromosome I"/>
</dbReference>
<dbReference type="GO" id="GO:0007165">
    <property type="term" value="P:signal transduction"/>
    <property type="evidence" value="ECO:0007669"/>
    <property type="project" value="InterPro"/>
</dbReference>
<proteinExistence type="predicted"/>
<dbReference type="RefSeq" id="WP_079538627.1">
    <property type="nucleotide sequence ID" value="NZ_LT670844.1"/>
</dbReference>
<reference evidence="2 3" key="1">
    <citation type="submission" date="2016-11" db="EMBL/GenBank/DDBJ databases">
        <authorList>
            <person name="Jaros S."/>
            <person name="Januszkiewicz K."/>
            <person name="Wedrychowicz H."/>
        </authorList>
    </citation>
    <scope>NUCLEOTIDE SEQUENCE [LARGE SCALE GENOMIC DNA]</scope>
    <source>
        <strain evidence="2 3">GAS499</strain>
    </source>
</reference>
<dbReference type="SUPFAM" id="SSF52200">
    <property type="entry name" value="Toll/Interleukin receptor TIR domain"/>
    <property type="match status" value="1"/>
</dbReference>
<dbReference type="Pfam" id="PF13676">
    <property type="entry name" value="TIR_2"/>
    <property type="match status" value="1"/>
</dbReference>